<dbReference type="Pfam" id="PF05940">
    <property type="entry name" value="NnrS"/>
    <property type="match status" value="1"/>
</dbReference>
<organism evidence="2 3">
    <name type="scientific">Thauera mechernichensis</name>
    <dbReference type="NCBI Taxonomy" id="82788"/>
    <lineage>
        <taxon>Bacteria</taxon>
        <taxon>Pseudomonadati</taxon>
        <taxon>Pseudomonadota</taxon>
        <taxon>Betaproteobacteria</taxon>
        <taxon>Rhodocyclales</taxon>
        <taxon>Zoogloeaceae</taxon>
        <taxon>Thauera</taxon>
    </lineage>
</organism>
<feature type="transmembrane region" description="Helical" evidence="1">
    <location>
        <begin position="182"/>
        <end position="201"/>
    </location>
</feature>
<dbReference type="Proteomes" id="UP001597158">
    <property type="component" value="Unassembled WGS sequence"/>
</dbReference>
<feature type="transmembrane region" description="Helical" evidence="1">
    <location>
        <begin position="264"/>
        <end position="282"/>
    </location>
</feature>
<dbReference type="RefSeq" id="WP_277830354.1">
    <property type="nucleotide sequence ID" value="NZ_JARQZE010000001.1"/>
</dbReference>
<protein>
    <submittedName>
        <fullName evidence="2">NnrS family protein</fullName>
    </submittedName>
</protein>
<evidence type="ECO:0000313" key="3">
    <source>
        <dbReference type="Proteomes" id="UP001597158"/>
    </source>
</evidence>
<keyword evidence="1" id="KW-0472">Membrane</keyword>
<sequence>MRFTTRDTLFDRLAARPLFMCGFRPFFLATAGYAVILLSIWLGFLAWGLGVPAVSGGPTVWHAYELMFGFGLAAVAGFLLTAVPEFTGTPALGRRVALGMVLLWAAARLAFWLSGTLGVVGEALAAVLNLGFLGALIALVAPRLWHDPERRHLAFLWGLGAMWLALAGFHADALGGLYPMRWVKVGVGVMMVLIVVALSRISMRIVNDALDAERLRRDGAAARRHGEDDDLPDYRARPPRRNLAIFGVALYTAVEFVLPGSVIAGWVALAAAAAVLNLLNDWHVGRALLSRWALMLYVVYWLMAAGYALSGLALLGVPVAPSAGLHLLTIGAMGVSIFGVLCIAGRTHAGHKLDMRSWVLLAAVGLVAAALARAASGLPGLPIAGLQAVSVAAWVVAYALAARYLGAVFLAPRPDSGTGCEEVLEEASPP</sequence>
<feature type="transmembrane region" description="Helical" evidence="1">
    <location>
        <begin position="26"/>
        <end position="49"/>
    </location>
</feature>
<feature type="transmembrane region" description="Helical" evidence="1">
    <location>
        <begin position="294"/>
        <end position="317"/>
    </location>
</feature>
<feature type="transmembrane region" description="Helical" evidence="1">
    <location>
        <begin position="153"/>
        <end position="170"/>
    </location>
</feature>
<reference evidence="3" key="1">
    <citation type="journal article" date="2019" name="Int. J. Syst. Evol. Microbiol.">
        <title>The Global Catalogue of Microorganisms (GCM) 10K type strain sequencing project: providing services to taxonomists for standard genome sequencing and annotation.</title>
        <authorList>
            <consortium name="The Broad Institute Genomics Platform"/>
            <consortium name="The Broad Institute Genome Sequencing Center for Infectious Disease"/>
            <person name="Wu L."/>
            <person name="Ma J."/>
        </authorList>
    </citation>
    <scope>NUCLEOTIDE SEQUENCE [LARGE SCALE GENOMIC DNA]</scope>
    <source>
        <strain evidence="3">CCUG 48884</strain>
    </source>
</reference>
<feature type="transmembrane region" description="Helical" evidence="1">
    <location>
        <begin position="119"/>
        <end position="141"/>
    </location>
</feature>
<evidence type="ECO:0000256" key="1">
    <source>
        <dbReference type="SAM" id="Phobius"/>
    </source>
</evidence>
<feature type="transmembrane region" description="Helical" evidence="1">
    <location>
        <begin position="61"/>
        <end position="83"/>
    </location>
</feature>
<accession>A0ABW3W9Z1</accession>
<evidence type="ECO:0000313" key="2">
    <source>
        <dbReference type="EMBL" id="MFD1262048.1"/>
    </source>
</evidence>
<feature type="transmembrane region" description="Helical" evidence="1">
    <location>
        <begin position="357"/>
        <end position="375"/>
    </location>
</feature>
<keyword evidence="1" id="KW-1133">Transmembrane helix</keyword>
<keyword evidence="1" id="KW-0812">Transmembrane</keyword>
<feature type="transmembrane region" description="Helical" evidence="1">
    <location>
        <begin position="242"/>
        <end position="258"/>
    </location>
</feature>
<proteinExistence type="predicted"/>
<dbReference type="InterPro" id="IPR010266">
    <property type="entry name" value="NnrS"/>
</dbReference>
<name>A0ABW3W9Z1_9RHOO</name>
<dbReference type="EMBL" id="JBHTMC010000001">
    <property type="protein sequence ID" value="MFD1262048.1"/>
    <property type="molecule type" value="Genomic_DNA"/>
</dbReference>
<feature type="transmembrane region" description="Helical" evidence="1">
    <location>
        <begin position="323"/>
        <end position="345"/>
    </location>
</feature>
<feature type="transmembrane region" description="Helical" evidence="1">
    <location>
        <begin position="381"/>
        <end position="401"/>
    </location>
</feature>
<gene>
    <name evidence="2" type="ORF">ACFQ4M_00540</name>
</gene>
<comment type="caution">
    <text evidence="2">The sequence shown here is derived from an EMBL/GenBank/DDBJ whole genome shotgun (WGS) entry which is preliminary data.</text>
</comment>
<feature type="transmembrane region" description="Helical" evidence="1">
    <location>
        <begin position="95"/>
        <end position="113"/>
    </location>
</feature>
<keyword evidence="3" id="KW-1185">Reference proteome</keyword>